<dbReference type="NCBIfam" id="TIGR02198">
    <property type="entry name" value="rfaE_dom_I"/>
    <property type="match status" value="1"/>
</dbReference>
<dbReference type="FunFam" id="3.40.1190.20:FF:000002">
    <property type="entry name" value="Bifunctional protein HldE"/>
    <property type="match status" value="1"/>
</dbReference>
<sequence>MMDIAVFNQFDQAKILVVGDIMLDRYLVGDSQRISPEAPVPVVKINNQNDKLGGAANVARNIRYLDASVGLLGIIGDDENGERIKTQLHEENINAHLIKSNKPTITKLRVISRKQQVVRLDFETPFDQGDTQALPDALETLLPQYDLVVFSDYNKGTLNNIESLIEQAKKAGKTVLVDPKQANLAAYSGADLITPNLSEFVLAGGLVESEEDIASSARQLLKSANIASMLLTRSEQGMSVINQTEKTDFPAKVREVSDVTGAGDTVIATMAVMKALGQSDSSAAEVANLAAGIVVAKLGAEVVSPEELAAAVNEQLLTHGTHYQCPAEQVFRHISLARKAGEKIVFTNGCFDILHAGHISYLEKAKSLGHRLVVGLNSDDSISRLKGPSRPINEFAHRATLLTALKSVDWVIPFGGEGNDTPLDLINTLQPDVLVKGGDYTLETIVGAKETLARGGEVKMIEFVNGCSTTKTIEKIQKIAIS</sequence>
<dbReference type="GO" id="GO:0033786">
    <property type="term" value="F:heptose-1-phosphate adenylyltransferase activity"/>
    <property type="evidence" value="ECO:0007669"/>
    <property type="project" value="UniProtKB-UniRule"/>
</dbReference>
<dbReference type="SUPFAM" id="SSF52374">
    <property type="entry name" value="Nucleotidylyl transferase"/>
    <property type="match status" value="1"/>
</dbReference>
<comment type="catalytic activity">
    <reaction evidence="11">
        <text>D-glycero-beta-D-manno-heptose 7-phosphate + ATP = D-glycero-beta-D-manno-heptose 1,7-bisphosphate + ADP + H(+)</text>
        <dbReference type="Rhea" id="RHEA:27473"/>
        <dbReference type="ChEBI" id="CHEBI:15378"/>
        <dbReference type="ChEBI" id="CHEBI:30616"/>
        <dbReference type="ChEBI" id="CHEBI:60204"/>
        <dbReference type="ChEBI" id="CHEBI:60208"/>
        <dbReference type="ChEBI" id="CHEBI:456216"/>
        <dbReference type="EC" id="2.7.1.167"/>
    </reaction>
</comment>
<dbReference type="InterPro" id="IPR011913">
    <property type="entry name" value="RfaE_dom_I"/>
</dbReference>
<dbReference type="Gene3D" id="3.40.1190.20">
    <property type="match status" value="1"/>
</dbReference>
<reference evidence="14 15" key="1">
    <citation type="journal article" date="2022" name="IScience">
        <title>An ultrasensitive nanofiber-based assay for enzymatic hydrolysis and deep-sea microbial degradation of cellulose.</title>
        <authorList>
            <person name="Tsudome M."/>
            <person name="Tachioka M."/>
            <person name="Miyazaki M."/>
            <person name="Uchimura K."/>
            <person name="Tsuda M."/>
            <person name="Takaki Y."/>
            <person name="Deguchi S."/>
        </authorList>
    </citation>
    <scope>NUCLEOTIDE SEQUENCE [LARGE SCALE GENOMIC DNA]</scope>
    <source>
        <strain evidence="14 15">GE09</strain>
    </source>
</reference>
<dbReference type="InterPro" id="IPR023030">
    <property type="entry name" value="Bifunc_HldE"/>
</dbReference>
<dbReference type="AlphaFoldDB" id="A0AAN1WJ18"/>
<evidence type="ECO:0000256" key="7">
    <source>
        <dbReference type="ARBA" id="ARBA00022840"/>
    </source>
</evidence>
<proteinExistence type="inferred from homology"/>
<keyword evidence="7 11" id="KW-0067">ATP-binding</keyword>
<dbReference type="InterPro" id="IPR004821">
    <property type="entry name" value="Cyt_trans-like"/>
</dbReference>
<dbReference type="PANTHER" id="PTHR46969:SF1">
    <property type="entry name" value="BIFUNCTIONAL PROTEIN HLDE"/>
    <property type="match status" value="1"/>
</dbReference>
<gene>
    <name evidence="11" type="primary">hldE</name>
    <name evidence="14" type="ORF">MARGE09_P2717</name>
</gene>
<feature type="domain" description="Carbohydrate kinase PfkB" evidence="12">
    <location>
        <begin position="13"/>
        <end position="303"/>
    </location>
</feature>
<dbReference type="GO" id="GO:0005524">
    <property type="term" value="F:ATP binding"/>
    <property type="evidence" value="ECO:0007669"/>
    <property type="project" value="UniProtKB-UniRule"/>
</dbReference>
<comment type="similarity">
    <text evidence="11">In the N-terminal section; belongs to the carbohydrate kinase PfkB family.</text>
</comment>
<evidence type="ECO:0000256" key="9">
    <source>
        <dbReference type="ARBA" id="ARBA00023277"/>
    </source>
</evidence>
<comment type="pathway">
    <text evidence="11">Nucleotide-sugar biosynthesis; ADP-L-glycero-beta-D-manno-heptose biosynthesis; ADP-L-glycero-beta-D-manno-heptose from D-glycero-beta-D-manno-heptose 7-phosphate: step 1/4.</text>
</comment>
<keyword evidence="15" id="KW-1185">Reference proteome</keyword>
<dbReference type="Proteomes" id="UP001320119">
    <property type="component" value="Chromosome"/>
</dbReference>
<dbReference type="InterPro" id="IPR014729">
    <property type="entry name" value="Rossmann-like_a/b/a_fold"/>
</dbReference>
<evidence type="ECO:0000256" key="6">
    <source>
        <dbReference type="ARBA" id="ARBA00022777"/>
    </source>
</evidence>
<dbReference type="NCBIfam" id="TIGR00125">
    <property type="entry name" value="cyt_tran_rel"/>
    <property type="match status" value="1"/>
</dbReference>
<dbReference type="Pfam" id="PF00294">
    <property type="entry name" value="PfkB"/>
    <property type="match status" value="1"/>
</dbReference>
<evidence type="ECO:0000256" key="2">
    <source>
        <dbReference type="ARBA" id="ARBA00003753"/>
    </source>
</evidence>
<dbReference type="InterPro" id="IPR029056">
    <property type="entry name" value="Ribokinase-like"/>
</dbReference>
<feature type="domain" description="Cytidyltransferase-like" evidence="13">
    <location>
        <begin position="346"/>
        <end position="474"/>
    </location>
</feature>
<comment type="pathway">
    <text evidence="11">Nucleotide-sugar biosynthesis; ADP-L-glycero-beta-D-manno-heptose biosynthesis; ADP-L-glycero-beta-D-manno-heptose from D-glycero-beta-D-manno-heptose 7-phosphate: step 3/4.</text>
</comment>
<dbReference type="Gene3D" id="3.40.50.620">
    <property type="entry name" value="HUPs"/>
    <property type="match status" value="1"/>
</dbReference>
<dbReference type="GO" id="GO:0033785">
    <property type="term" value="F:heptose 7-phosphate kinase activity"/>
    <property type="evidence" value="ECO:0007669"/>
    <property type="project" value="UniProtKB-UniRule"/>
</dbReference>
<accession>A0AAN1WJ18</accession>
<dbReference type="HAMAP" id="MF_01603">
    <property type="entry name" value="HldE"/>
    <property type="match status" value="1"/>
</dbReference>
<comment type="subunit">
    <text evidence="11">Homodimer.</text>
</comment>
<comment type="function">
    <text evidence="1 11">Catalyzes the phosphorylation of D-glycero-D-manno-heptose 7-phosphate at the C-1 position to selectively form D-glycero-beta-D-manno-heptose-1,7-bisphosphate.</text>
</comment>
<evidence type="ECO:0000259" key="12">
    <source>
        <dbReference type="Pfam" id="PF00294"/>
    </source>
</evidence>
<dbReference type="KEGG" id="marq:MARGE09_P2717"/>
<dbReference type="NCBIfam" id="NF008454">
    <property type="entry name" value="PRK11316.1"/>
    <property type="match status" value="1"/>
</dbReference>
<feature type="active site" evidence="11">
    <location>
        <position position="264"/>
    </location>
</feature>
<keyword evidence="5 11" id="KW-0547">Nucleotide-binding</keyword>
<protein>
    <recommendedName>
        <fullName evidence="11">Bifunctional protein HldE</fullName>
    </recommendedName>
    <domain>
        <recommendedName>
            <fullName evidence="11">D-beta-D-heptose 7-phosphate kinase</fullName>
            <ecNumber evidence="11">2.7.1.167</ecNumber>
        </recommendedName>
        <alternativeName>
            <fullName evidence="11">D-beta-D-heptose 7-phosphotransferase</fullName>
        </alternativeName>
        <alternativeName>
            <fullName evidence="11">D-glycero-beta-D-manno-heptose-7-phosphate kinase</fullName>
        </alternativeName>
    </domain>
    <domain>
        <recommendedName>
            <fullName evidence="11">D-beta-D-heptose 1-phosphate adenylyltransferase</fullName>
            <ecNumber evidence="11">2.7.7.70</ecNumber>
        </recommendedName>
        <alternativeName>
            <fullName evidence="11">D-glycero-beta-D-manno-heptose 1-phosphate adenylyltransferase</fullName>
        </alternativeName>
    </domain>
</protein>
<feature type="region of interest" description="Ribokinase" evidence="11">
    <location>
        <begin position="1"/>
        <end position="316"/>
    </location>
</feature>
<dbReference type="InterPro" id="IPR011611">
    <property type="entry name" value="PfkB_dom"/>
</dbReference>
<dbReference type="PANTHER" id="PTHR46969">
    <property type="entry name" value="BIFUNCTIONAL PROTEIN HLDE"/>
    <property type="match status" value="1"/>
</dbReference>
<evidence type="ECO:0000256" key="4">
    <source>
        <dbReference type="ARBA" id="ARBA00022695"/>
    </source>
</evidence>
<evidence type="ECO:0000256" key="11">
    <source>
        <dbReference type="HAMAP-Rule" id="MF_01603"/>
    </source>
</evidence>
<evidence type="ECO:0000256" key="3">
    <source>
        <dbReference type="ARBA" id="ARBA00022679"/>
    </source>
</evidence>
<dbReference type="EC" id="2.7.7.70" evidence="11"/>
<dbReference type="GO" id="GO:0016773">
    <property type="term" value="F:phosphotransferase activity, alcohol group as acceptor"/>
    <property type="evidence" value="ECO:0007669"/>
    <property type="project" value="InterPro"/>
</dbReference>
<dbReference type="SUPFAM" id="SSF53613">
    <property type="entry name" value="Ribokinase-like"/>
    <property type="match status" value="1"/>
</dbReference>
<dbReference type="CDD" id="cd01172">
    <property type="entry name" value="RfaE_like"/>
    <property type="match status" value="1"/>
</dbReference>
<evidence type="ECO:0000256" key="10">
    <source>
        <dbReference type="ARBA" id="ARBA00047428"/>
    </source>
</evidence>
<keyword evidence="6 11" id="KW-0418">Kinase</keyword>
<organism evidence="14 15">
    <name type="scientific">Marinagarivorans cellulosilyticus</name>
    <dbReference type="NCBI Taxonomy" id="2721545"/>
    <lineage>
        <taxon>Bacteria</taxon>
        <taxon>Pseudomonadati</taxon>
        <taxon>Pseudomonadota</taxon>
        <taxon>Gammaproteobacteria</taxon>
        <taxon>Cellvibrionales</taxon>
        <taxon>Cellvibrionaceae</taxon>
        <taxon>Marinagarivorans</taxon>
    </lineage>
</organism>
<evidence type="ECO:0000256" key="8">
    <source>
        <dbReference type="ARBA" id="ARBA00023268"/>
    </source>
</evidence>
<comment type="similarity">
    <text evidence="11">In the C-terminal section; belongs to the cytidylyltransferase family.</text>
</comment>
<dbReference type="NCBIfam" id="TIGR02199">
    <property type="entry name" value="rfaE_dom_II"/>
    <property type="match status" value="1"/>
</dbReference>
<dbReference type="GO" id="GO:0005829">
    <property type="term" value="C:cytosol"/>
    <property type="evidence" value="ECO:0007669"/>
    <property type="project" value="TreeGrafter"/>
</dbReference>
<keyword evidence="3 11" id="KW-0808">Transferase</keyword>
<feature type="binding site" evidence="11">
    <location>
        <begin position="196"/>
        <end position="199"/>
    </location>
    <ligand>
        <name>ATP</name>
        <dbReference type="ChEBI" id="CHEBI:30616"/>
    </ligand>
</feature>
<comment type="function">
    <text evidence="2 11">Catalyzes the ADP transfer from ATP to D-glycero-beta-D-manno-heptose 1-phosphate, yielding ADP-D-glycero-beta-D-manno-heptose.</text>
</comment>
<comment type="catalytic activity">
    <reaction evidence="10 11">
        <text>D-glycero-beta-D-manno-heptose 1-phosphate + ATP + H(+) = ADP-D-glycero-beta-D-manno-heptose + diphosphate</text>
        <dbReference type="Rhea" id="RHEA:27465"/>
        <dbReference type="ChEBI" id="CHEBI:15378"/>
        <dbReference type="ChEBI" id="CHEBI:30616"/>
        <dbReference type="ChEBI" id="CHEBI:33019"/>
        <dbReference type="ChEBI" id="CHEBI:59967"/>
        <dbReference type="ChEBI" id="CHEBI:61593"/>
        <dbReference type="EC" id="2.7.7.70"/>
    </reaction>
</comment>
<dbReference type="Pfam" id="PF01467">
    <property type="entry name" value="CTP_transf_like"/>
    <property type="match status" value="1"/>
</dbReference>
<keyword evidence="8 11" id="KW-0511">Multifunctional enzyme</keyword>
<dbReference type="EC" id="2.7.1.167" evidence="11"/>
<dbReference type="RefSeq" id="WP_236982907.1">
    <property type="nucleotide sequence ID" value="NZ_AP023086.1"/>
</dbReference>
<name>A0AAN1WJ18_9GAMM</name>
<evidence type="ECO:0000256" key="1">
    <source>
        <dbReference type="ARBA" id="ARBA00002319"/>
    </source>
</evidence>
<dbReference type="InterPro" id="IPR011914">
    <property type="entry name" value="RfaE_dom_II"/>
</dbReference>
<keyword evidence="9 11" id="KW-0119">Carbohydrate metabolism</keyword>
<evidence type="ECO:0000259" key="13">
    <source>
        <dbReference type="Pfam" id="PF01467"/>
    </source>
</evidence>
<evidence type="ECO:0000313" key="14">
    <source>
        <dbReference type="EMBL" id="BCD98516.1"/>
    </source>
</evidence>
<evidence type="ECO:0000256" key="5">
    <source>
        <dbReference type="ARBA" id="ARBA00022741"/>
    </source>
</evidence>
<feature type="region of interest" description="Cytidylyltransferase" evidence="11">
    <location>
        <begin position="346"/>
        <end position="482"/>
    </location>
</feature>
<keyword evidence="4 11" id="KW-0548">Nucleotidyltransferase</keyword>
<dbReference type="EMBL" id="AP023086">
    <property type="protein sequence ID" value="BCD98516.1"/>
    <property type="molecule type" value="Genomic_DNA"/>
</dbReference>
<evidence type="ECO:0000313" key="15">
    <source>
        <dbReference type="Proteomes" id="UP001320119"/>
    </source>
</evidence>